<dbReference type="GO" id="GO:0016746">
    <property type="term" value="F:acyltransferase activity"/>
    <property type="evidence" value="ECO:0007669"/>
    <property type="project" value="UniProtKB-KW"/>
</dbReference>
<accession>A0A4V3JJP7</accession>
<dbReference type="RefSeq" id="WP_135601371.1">
    <property type="nucleotide sequence ID" value="NZ_RQFK01000026.1"/>
</dbReference>
<sequence length="253" mass="28838">MFYVLGRLIGFIFMWAFVKPMRQIYGRKKVTLENDHILREFSGKSVILIANHIKPRNKFLRLITLPYDAFVIRGVLKRYGIYTTALASIDSGKKPKDSFQKAKKQKIEQLIKGIVTSIDLIPVNRNESDPRTMKEMKQRIAKGSLGIGIFPEGTWFRGFRKSRKLHPGMAVLSKRYGLPIIPMFLDAYNLNKPIRLSVGNPIREVKDASETISYIRSELLRMKDKGTSVLVPKKEVGVLNEENDGLEVSPSIS</sequence>
<dbReference type="Proteomes" id="UP000298009">
    <property type="component" value="Unassembled WGS sequence"/>
</dbReference>
<dbReference type="OrthoDB" id="335636at2"/>
<gene>
    <name evidence="2" type="ORF">EHQ24_09220</name>
</gene>
<comment type="caution">
    <text evidence="2">The sequence shown here is derived from an EMBL/GenBank/DDBJ whole genome shotgun (WGS) entry which is preliminary data.</text>
</comment>
<dbReference type="EMBL" id="RQFK01000026">
    <property type="protein sequence ID" value="TGK81484.1"/>
    <property type="molecule type" value="Genomic_DNA"/>
</dbReference>
<protein>
    <submittedName>
        <fullName evidence="2">1-acyl-sn-glycerol-3-phosphate acyltransferase</fullName>
    </submittedName>
</protein>
<dbReference type="SUPFAM" id="SSF69593">
    <property type="entry name" value="Glycerol-3-phosphate (1)-acyltransferase"/>
    <property type="match status" value="1"/>
</dbReference>
<keyword evidence="2" id="KW-0808">Transferase</keyword>
<reference evidence="2" key="1">
    <citation type="journal article" date="2019" name="PLoS Negl. Trop. Dis.">
        <title>Revisiting the worldwide diversity of Leptospira species in the environment.</title>
        <authorList>
            <person name="Vincent A.T."/>
            <person name="Schiettekatte O."/>
            <person name="Bourhy P."/>
            <person name="Veyrier F.J."/>
            <person name="Picardeau M."/>
        </authorList>
    </citation>
    <scope>NUCLEOTIDE SEQUENCE [LARGE SCALE GENOMIC DNA]</scope>
    <source>
        <strain evidence="2">201800287</strain>
    </source>
</reference>
<evidence type="ECO:0000313" key="3">
    <source>
        <dbReference type="Proteomes" id="UP000298009"/>
    </source>
</evidence>
<feature type="domain" description="Phospholipid/glycerol acyltransferase" evidence="1">
    <location>
        <begin position="46"/>
        <end position="188"/>
    </location>
</feature>
<keyword evidence="2" id="KW-0012">Acyltransferase</keyword>
<dbReference type="AlphaFoldDB" id="A0A4V3JJP7"/>
<evidence type="ECO:0000259" key="1">
    <source>
        <dbReference type="SMART" id="SM00563"/>
    </source>
</evidence>
<dbReference type="Pfam" id="PF01553">
    <property type="entry name" value="Acyltransferase"/>
    <property type="match status" value="1"/>
</dbReference>
<evidence type="ECO:0000313" key="2">
    <source>
        <dbReference type="EMBL" id="TGK81484.1"/>
    </source>
</evidence>
<organism evidence="2 3">
    <name type="scientific">Leptospira noumeaensis</name>
    <dbReference type="NCBI Taxonomy" id="2484964"/>
    <lineage>
        <taxon>Bacteria</taxon>
        <taxon>Pseudomonadati</taxon>
        <taxon>Spirochaetota</taxon>
        <taxon>Spirochaetia</taxon>
        <taxon>Leptospirales</taxon>
        <taxon>Leptospiraceae</taxon>
        <taxon>Leptospira</taxon>
    </lineage>
</organism>
<dbReference type="SMART" id="SM00563">
    <property type="entry name" value="PlsC"/>
    <property type="match status" value="1"/>
</dbReference>
<proteinExistence type="predicted"/>
<name>A0A4V3JJP7_9LEPT</name>
<keyword evidence="3" id="KW-1185">Reference proteome</keyword>
<dbReference type="InterPro" id="IPR002123">
    <property type="entry name" value="Plipid/glycerol_acylTrfase"/>
</dbReference>